<comment type="catalytic activity">
    <reaction evidence="9">
        <text>L-lysyl-[protein] + acetyl-CoA = N(6)-acetyl-L-lysyl-[protein] + CoA + H(+)</text>
        <dbReference type="Rhea" id="RHEA:45948"/>
        <dbReference type="Rhea" id="RHEA-COMP:9752"/>
        <dbReference type="Rhea" id="RHEA-COMP:10731"/>
        <dbReference type="ChEBI" id="CHEBI:15378"/>
        <dbReference type="ChEBI" id="CHEBI:29969"/>
        <dbReference type="ChEBI" id="CHEBI:57287"/>
        <dbReference type="ChEBI" id="CHEBI:57288"/>
        <dbReference type="ChEBI" id="CHEBI:61930"/>
        <dbReference type="EC" id="2.3.1.48"/>
    </reaction>
</comment>
<dbReference type="InterPro" id="IPR045141">
    <property type="entry name" value="NAA60-like"/>
</dbReference>
<dbReference type="PROSITE" id="PS51186">
    <property type="entry name" value="GNAT"/>
    <property type="match status" value="1"/>
</dbReference>
<dbReference type="PANTHER" id="PTHR14744:SF15">
    <property type="entry name" value="N-ALPHA-ACETYLTRANSFERASE 60"/>
    <property type="match status" value="1"/>
</dbReference>
<reference evidence="12" key="1">
    <citation type="submission" date="2021-02" db="EMBL/GenBank/DDBJ databases">
        <authorList>
            <person name="Bekaert M."/>
        </authorList>
    </citation>
    <scope>NUCLEOTIDE SEQUENCE</scope>
    <source>
        <strain evidence="12">IoA-00</strain>
    </source>
</reference>
<evidence type="ECO:0000256" key="6">
    <source>
        <dbReference type="ARBA" id="ARBA00025774"/>
    </source>
</evidence>
<dbReference type="GO" id="GO:0004402">
    <property type="term" value="F:histone acetyltransferase activity"/>
    <property type="evidence" value="ECO:0007669"/>
    <property type="project" value="TreeGrafter"/>
</dbReference>
<feature type="domain" description="N-acetyltransferase" evidence="11">
    <location>
        <begin position="46"/>
        <end position="211"/>
    </location>
</feature>
<dbReference type="EC" id="2.3.1.259" evidence="7"/>
<evidence type="ECO:0000256" key="9">
    <source>
        <dbReference type="ARBA" id="ARBA00048017"/>
    </source>
</evidence>
<keyword evidence="2 12" id="KW-0808">Transferase</keyword>
<sequence length="288" mass="33015">MRVVMPSSCPAPHSHYRRRRAPPLRSSQVIMRPAALAVPLVNSHELRIRFIVPEDVPVIQSLCKEWFPIEYPDSWFRDIATHRYYSVAAVKGDEILGILVAEIKDPSSLSKEDREILSTTFLKDKIGYILSLGVAEKYRRMGIASFLLDNLTRSVHSDRSAKALYLHVLSTNFQAISFYEKRGFRPHLFLPYYYAIKGKRKDGFTYVLYINGGHPPWTLFDYATSFCSFVIQYGSSLLSPWNVIKKVKTGWLGLQPRLQQITRGTTASKNFICVGDLVISFLLKKLKY</sequence>
<keyword evidence="4" id="KW-0156">Chromatin regulator</keyword>
<evidence type="ECO:0000313" key="13">
    <source>
        <dbReference type="Proteomes" id="UP000675881"/>
    </source>
</evidence>
<keyword evidence="3" id="KW-0159">Chromosome partition</keyword>
<evidence type="ECO:0000256" key="8">
    <source>
        <dbReference type="ARBA" id="ARBA00026144"/>
    </source>
</evidence>
<evidence type="ECO:0000256" key="10">
    <source>
        <dbReference type="ARBA" id="ARBA00048848"/>
    </source>
</evidence>
<proteinExistence type="inferred from homology"/>
<evidence type="ECO:0000313" key="12">
    <source>
        <dbReference type="EMBL" id="CAF3006954.1"/>
    </source>
</evidence>
<evidence type="ECO:0000256" key="3">
    <source>
        <dbReference type="ARBA" id="ARBA00022829"/>
    </source>
</evidence>
<evidence type="ECO:0000256" key="1">
    <source>
        <dbReference type="ARBA" id="ARBA00013184"/>
    </source>
</evidence>
<evidence type="ECO:0000256" key="5">
    <source>
        <dbReference type="ARBA" id="ARBA00023315"/>
    </source>
</evidence>
<dbReference type="OrthoDB" id="47017at2759"/>
<dbReference type="Gene3D" id="3.40.630.30">
    <property type="match status" value="1"/>
</dbReference>
<dbReference type="InterPro" id="IPR016181">
    <property type="entry name" value="Acyl_CoA_acyltransferase"/>
</dbReference>
<evidence type="ECO:0000256" key="4">
    <source>
        <dbReference type="ARBA" id="ARBA00022853"/>
    </source>
</evidence>
<evidence type="ECO:0000256" key="2">
    <source>
        <dbReference type="ARBA" id="ARBA00022679"/>
    </source>
</evidence>
<evidence type="ECO:0000259" key="11">
    <source>
        <dbReference type="PROSITE" id="PS51186"/>
    </source>
</evidence>
<evidence type="ECO:0000256" key="7">
    <source>
        <dbReference type="ARBA" id="ARBA00026111"/>
    </source>
</evidence>
<name>A0A7R8HDC8_LEPSM</name>
<dbReference type="EC" id="2.3.1.48" evidence="1"/>
<keyword evidence="5 12" id="KW-0012">Acyltransferase</keyword>
<comment type="catalytic activity">
    <reaction evidence="10">
        <text>N-terminal L-methionyl-[transmembrane protein] + acetyl-CoA = N-terminal N(alpha)-acetyl-L-methionyl-[transmembrane protein] + CoA + H(+)</text>
        <dbReference type="Rhea" id="RHEA:50604"/>
        <dbReference type="Rhea" id="RHEA-COMP:12745"/>
        <dbReference type="Rhea" id="RHEA-COMP:12746"/>
        <dbReference type="ChEBI" id="CHEBI:15378"/>
        <dbReference type="ChEBI" id="CHEBI:57287"/>
        <dbReference type="ChEBI" id="CHEBI:57288"/>
        <dbReference type="ChEBI" id="CHEBI:64731"/>
        <dbReference type="ChEBI" id="CHEBI:133414"/>
        <dbReference type="EC" id="2.3.1.259"/>
    </reaction>
</comment>
<dbReference type="GO" id="GO:0000139">
    <property type="term" value="C:Golgi membrane"/>
    <property type="evidence" value="ECO:0007669"/>
    <property type="project" value="TreeGrafter"/>
</dbReference>
<dbReference type="AlphaFoldDB" id="A0A7R8HDC8"/>
<dbReference type="PANTHER" id="PTHR14744">
    <property type="entry name" value="N-ALPHA-ACETYLTRANSFERASE 60"/>
    <property type="match status" value="1"/>
</dbReference>
<comment type="similarity">
    <text evidence="6">Belongs to the acetyltransferase family. NAA60 subfamily.</text>
</comment>
<dbReference type="Proteomes" id="UP000675881">
    <property type="component" value="Chromosome 7"/>
</dbReference>
<dbReference type="SUPFAM" id="SSF55729">
    <property type="entry name" value="Acyl-CoA N-acyltransferases (Nat)"/>
    <property type="match status" value="1"/>
</dbReference>
<organism evidence="12 13">
    <name type="scientific">Lepeophtheirus salmonis</name>
    <name type="common">Salmon louse</name>
    <name type="synonym">Caligus salmonis</name>
    <dbReference type="NCBI Taxonomy" id="72036"/>
    <lineage>
        <taxon>Eukaryota</taxon>
        <taxon>Metazoa</taxon>
        <taxon>Ecdysozoa</taxon>
        <taxon>Arthropoda</taxon>
        <taxon>Crustacea</taxon>
        <taxon>Multicrustacea</taxon>
        <taxon>Hexanauplia</taxon>
        <taxon>Copepoda</taxon>
        <taxon>Siphonostomatoida</taxon>
        <taxon>Caligidae</taxon>
        <taxon>Lepeophtheirus</taxon>
    </lineage>
</organism>
<dbReference type="InterPro" id="IPR000182">
    <property type="entry name" value="GNAT_dom"/>
</dbReference>
<dbReference type="CDD" id="cd04301">
    <property type="entry name" value="NAT_SF"/>
    <property type="match status" value="1"/>
</dbReference>
<keyword evidence="13" id="KW-1185">Reference proteome</keyword>
<dbReference type="Pfam" id="PF00583">
    <property type="entry name" value="Acetyltransf_1"/>
    <property type="match status" value="1"/>
</dbReference>
<dbReference type="GO" id="GO:0120518">
    <property type="term" value="F:protein N-terminal-methionine acetyltransferase activity"/>
    <property type="evidence" value="ECO:0007669"/>
    <property type="project" value="UniProtKB-EC"/>
</dbReference>
<accession>A0A7R8HDC8</accession>
<dbReference type="EMBL" id="HG994586">
    <property type="protein sequence ID" value="CAF3006954.1"/>
    <property type="molecule type" value="Genomic_DNA"/>
</dbReference>
<protein>
    <recommendedName>
        <fullName evidence="8">N-alpha-acetyltransferase 60</fullName>
        <ecNumber evidence="7">2.3.1.259</ecNumber>
        <ecNumber evidence="1">2.3.1.48</ecNumber>
    </recommendedName>
</protein>
<gene>
    <name evidence="12" type="ORF">LSAA_12941</name>
</gene>
<dbReference type="GO" id="GO:0007059">
    <property type="term" value="P:chromosome segregation"/>
    <property type="evidence" value="ECO:0007669"/>
    <property type="project" value="UniProtKB-KW"/>
</dbReference>